<sequence length="200" mass="23320">MSDILKDLKVTVTHISGTSREVADRARTTIGLGEGDKPISDNYMRKMYLCEHSPIRTQIYKIKLENLPTWVSTHFVRHKIGVEHFVSTQRTDRTNIDRNSKSQDSPVTHEMVLNPQTFITISRKRCCNCASLETRKVWNMVLDELEKINAPLRRACVPDCVYRGWCYEYKSCNYHKTRAFRIQLNEYRDNINGYGGNINE</sequence>
<protein>
    <submittedName>
        <fullName evidence="1">Thymidylate synthase ThyX</fullName>
    </submittedName>
</protein>
<evidence type="ECO:0000313" key="1">
    <source>
        <dbReference type="EMBL" id="MBO8434346.1"/>
    </source>
</evidence>
<gene>
    <name evidence="1" type="ORF">IAC55_03370</name>
</gene>
<comment type="caution">
    <text evidence="1">The sequence shown here is derived from an EMBL/GenBank/DDBJ whole genome shotgun (WGS) entry which is preliminary data.</text>
</comment>
<reference evidence="1" key="2">
    <citation type="journal article" date="2021" name="PeerJ">
        <title>Extensive microbial diversity within the chicken gut microbiome revealed by metagenomics and culture.</title>
        <authorList>
            <person name="Gilroy R."/>
            <person name="Ravi A."/>
            <person name="Getino M."/>
            <person name="Pursley I."/>
            <person name="Horton D.L."/>
            <person name="Alikhan N.F."/>
            <person name="Baker D."/>
            <person name="Gharbi K."/>
            <person name="Hall N."/>
            <person name="Watson M."/>
            <person name="Adriaenssens E.M."/>
            <person name="Foster-Nyarko E."/>
            <person name="Jarju S."/>
            <person name="Secka A."/>
            <person name="Antonio M."/>
            <person name="Oren A."/>
            <person name="Chaudhuri R.R."/>
            <person name="La Ragione R."/>
            <person name="Hildebrand F."/>
            <person name="Pallen M.J."/>
        </authorList>
    </citation>
    <scope>NUCLEOTIDE SEQUENCE</scope>
    <source>
        <strain evidence="1">F6-4510</strain>
    </source>
</reference>
<dbReference type="Proteomes" id="UP000823611">
    <property type="component" value="Unassembled WGS sequence"/>
</dbReference>
<reference evidence="1" key="1">
    <citation type="submission" date="2020-10" db="EMBL/GenBank/DDBJ databases">
        <authorList>
            <person name="Gilroy R."/>
        </authorList>
    </citation>
    <scope>NUCLEOTIDE SEQUENCE</scope>
    <source>
        <strain evidence="1">F6-4510</strain>
    </source>
</reference>
<organism evidence="1 2">
    <name type="scientific">Candidatus Fimicola merdigallinarum</name>
    <dbReference type="NCBI Taxonomy" id="2840819"/>
    <lineage>
        <taxon>Bacteria</taxon>
        <taxon>Bacillati</taxon>
        <taxon>Bacillota</taxon>
        <taxon>Clostridia</taxon>
        <taxon>Lachnospirales</taxon>
        <taxon>Lachnospiraceae</taxon>
        <taxon>Lachnospiraceae incertae sedis</taxon>
        <taxon>Candidatus Fimicola</taxon>
    </lineage>
</organism>
<accession>A0A9D9H2S9</accession>
<proteinExistence type="predicted"/>
<dbReference type="EMBL" id="JADIMX010000065">
    <property type="protein sequence ID" value="MBO8434346.1"/>
    <property type="molecule type" value="Genomic_DNA"/>
</dbReference>
<name>A0A9D9H2S9_9FIRM</name>
<dbReference type="AlphaFoldDB" id="A0A9D9H2S9"/>
<evidence type="ECO:0000313" key="2">
    <source>
        <dbReference type="Proteomes" id="UP000823611"/>
    </source>
</evidence>